<name>A0A4C1YCT5_EUMVA</name>
<dbReference type="AlphaFoldDB" id="A0A4C1YCT5"/>
<evidence type="ECO:0000313" key="3">
    <source>
        <dbReference type="Proteomes" id="UP000299102"/>
    </source>
</evidence>
<feature type="region of interest" description="Disordered" evidence="1">
    <location>
        <begin position="40"/>
        <end position="61"/>
    </location>
</feature>
<gene>
    <name evidence="2" type="ORF">EVAR_24370_1</name>
</gene>
<sequence length="137" mass="15255">MDTDVKNTGNGPNDAKTTKCISIYGETGKACLRRVVASNSTRRVGSGGGGESRREKKPREYGTLETNRTCPRIGRLLLSNDWAGDSFFFFFEKCLIRKGPRCVCGESIYCLICSSHCHVLATYRTYGVEVKLKILLF</sequence>
<protein>
    <submittedName>
        <fullName evidence="2">Uncharacterized protein</fullName>
    </submittedName>
</protein>
<dbReference type="EMBL" id="BGZK01001146">
    <property type="protein sequence ID" value="GBP72459.1"/>
    <property type="molecule type" value="Genomic_DNA"/>
</dbReference>
<accession>A0A4C1YCT5</accession>
<organism evidence="2 3">
    <name type="scientific">Eumeta variegata</name>
    <name type="common">Bagworm moth</name>
    <name type="synonym">Eumeta japonica</name>
    <dbReference type="NCBI Taxonomy" id="151549"/>
    <lineage>
        <taxon>Eukaryota</taxon>
        <taxon>Metazoa</taxon>
        <taxon>Ecdysozoa</taxon>
        <taxon>Arthropoda</taxon>
        <taxon>Hexapoda</taxon>
        <taxon>Insecta</taxon>
        <taxon>Pterygota</taxon>
        <taxon>Neoptera</taxon>
        <taxon>Endopterygota</taxon>
        <taxon>Lepidoptera</taxon>
        <taxon>Glossata</taxon>
        <taxon>Ditrysia</taxon>
        <taxon>Tineoidea</taxon>
        <taxon>Psychidae</taxon>
        <taxon>Oiketicinae</taxon>
        <taxon>Eumeta</taxon>
    </lineage>
</organism>
<keyword evidence="3" id="KW-1185">Reference proteome</keyword>
<reference evidence="2 3" key="1">
    <citation type="journal article" date="2019" name="Commun. Biol.">
        <title>The bagworm genome reveals a unique fibroin gene that provides high tensile strength.</title>
        <authorList>
            <person name="Kono N."/>
            <person name="Nakamura H."/>
            <person name="Ohtoshi R."/>
            <person name="Tomita M."/>
            <person name="Numata K."/>
            <person name="Arakawa K."/>
        </authorList>
    </citation>
    <scope>NUCLEOTIDE SEQUENCE [LARGE SCALE GENOMIC DNA]</scope>
</reference>
<dbReference type="Proteomes" id="UP000299102">
    <property type="component" value="Unassembled WGS sequence"/>
</dbReference>
<comment type="caution">
    <text evidence="2">The sequence shown here is derived from an EMBL/GenBank/DDBJ whole genome shotgun (WGS) entry which is preliminary data.</text>
</comment>
<proteinExistence type="predicted"/>
<evidence type="ECO:0000313" key="2">
    <source>
        <dbReference type="EMBL" id="GBP72459.1"/>
    </source>
</evidence>
<evidence type="ECO:0000256" key="1">
    <source>
        <dbReference type="SAM" id="MobiDB-lite"/>
    </source>
</evidence>
<feature type="compositionally biased region" description="Basic and acidic residues" evidence="1">
    <location>
        <begin position="51"/>
        <end position="61"/>
    </location>
</feature>